<evidence type="ECO:0000259" key="19">
    <source>
        <dbReference type="Pfam" id="PF11721"/>
    </source>
</evidence>
<keyword evidence="15" id="KW-0325">Glycoprotein</keyword>
<dbReference type="SUPFAM" id="SSF52058">
    <property type="entry name" value="L domain-like"/>
    <property type="match status" value="1"/>
</dbReference>
<evidence type="ECO:0000259" key="20">
    <source>
        <dbReference type="Pfam" id="PF13839"/>
    </source>
</evidence>
<gene>
    <name evidence="22" type="ORF">SAY87_031734</name>
</gene>
<keyword evidence="11" id="KW-0735">Signal-anchor</keyword>
<dbReference type="InterPro" id="IPR021720">
    <property type="entry name" value="Malectin_dom"/>
</dbReference>
<evidence type="ECO:0000313" key="22">
    <source>
        <dbReference type="EMBL" id="KAK4771202.1"/>
    </source>
</evidence>
<feature type="domain" description="Malectin" evidence="19">
    <location>
        <begin position="480"/>
        <end position="529"/>
    </location>
</feature>
<feature type="transmembrane region" description="Helical" evidence="18">
    <location>
        <begin position="653"/>
        <end position="673"/>
    </location>
</feature>
<evidence type="ECO:0000256" key="18">
    <source>
        <dbReference type="SAM" id="Phobius"/>
    </source>
</evidence>
<dbReference type="Pfam" id="PF00560">
    <property type="entry name" value="LRR_1"/>
    <property type="match status" value="3"/>
</dbReference>
<evidence type="ECO:0000256" key="6">
    <source>
        <dbReference type="ARBA" id="ARBA00022679"/>
    </source>
</evidence>
<organism evidence="22 23">
    <name type="scientific">Trapa incisa</name>
    <dbReference type="NCBI Taxonomy" id="236973"/>
    <lineage>
        <taxon>Eukaryota</taxon>
        <taxon>Viridiplantae</taxon>
        <taxon>Streptophyta</taxon>
        <taxon>Embryophyta</taxon>
        <taxon>Tracheophyta</taxon>
        <taxon>Spermatophyta</taxon>
        <taxon>Magnoliopsida</taxon>
        <taxon>eudicotyledons</taxon>
        <taxon>Gunneridae</taxon>
        <taxon>Pentapetalae</taxon>
        <taxon>rosids</taxon>
        <taxon>malvids</taxon>
        <taxon>Myrtales</taxon>
        <taxon>Lythraceae</taxon>
        <taxon>Trapa</taxon>
    </lineage>
</organism>
<evidence type="ECO:0000256" key="11">
    <source>
        <dbReference type="ARBA" id="ARBA00022968"/>
    </source>
</evidence>
<evidence type="ECO:0000256" key="5">
    <source>
        <dbReference type="ARBA" id="ARBA00022553"/>
    </source>
</evidence>
<dbReference type="Pfam" id="PF13839">
    <property type="entry name" value="PC-Esterase"/>
    <property type="match status" value="1"/>
</dbReference>
<evidence type="ECO:0000256" key="9">
    <source>
        <dbReference type="ARBA" id="ARBA00022741"/>
    </source>
</evidence>
<keyword evidence="14" id="KW-0675">Receptor</keyword>
<evidence type="ECO:0000256" key="13">
    <source>
        <dbReference type="ARBA" id="ARBA00023136"/>
    </source>
</evidence>
<dbReference type="FunFam" id="3.80.10.10:FF:001022">
    <property type="entry name" value="Probable LRR receptor-like serine/threonine-protein kinase At1g53420"/>
    <property type="match status" value="1"/>
</dbReference>
<evidence type="ECO:0000256" key="10">
    <source>
        <dbReference type="ARBA" id="ARBA00022840"/>
    </source>
</evidence>
<evidence type="ECO:0000256" key="4">
    <source>
        <dbReference type="ARBA" id="ARBA00022527"/>
    </source>
</evidence>
<dbReference type="GO" id="GO:0005524">
    <property type="term" value="F:ATP binding"/>
    <property type="evidence" value="ECO:0007669"/>
    <property type="project" value="UniProtKB-KW"/>
</dbReference>
<dbReference type="Pfam" id="PF14416">
    <property type="entry name" value="PMR5N"/>
    <property type="match status" value="1"/>
</dbReference>
<keyword evidence="12 18" id="KW-1133">Transmembrane helix</keyword>
<dbReference type="Pfam" id="PF11721">
    <property type="entry name" value="Malectin"/>
    <property type="match status" value="1"/>
</dbReference>
<keyword evidence="10" id="KW-0067">ATP-binding</keyword>
<dbReference type="EC" id="2.7.11.1" evidence="3"/>
<dbReference type="CDD" id="cd12087">
    <property type="entry name" value="TM_EGFR-like"/>
    <property type="match status" value="1"/>
</dbReference>
<keyword evidence="23" id="KW-1185">Reference proteome</keyword>
<sequence length="1013" mass="111588">MLFLPHQESSSSGQRRVTDMIWSRLRPVIVPLVLLFSFFSFTTPFASAAAVLPASEVQALKEIGQTLGKADWDFSVDPCSGQNSWGIAGSENAVICNCSYSNNTVCHVISIILKSQNLQGTLPPQLVNLPYLIEIDLTRNYLNGTIPPEWGSLNLLNISLLANRVSGPIPKEIGNISTLKSLVLEFNQLSGVLPPELGNLPQIQRLFLTSNYFIGEIPATFANLTSLKDLRIGDNQFTGKIPSFIQNWKGLEKLIIQGSGLEGPIPPEIANLNNLLDLRISDLKGPPSPFPPLFINLSMRTLILKSCNLIGSIPDYILKLAGLKILDLSFNNLTGPIPGNFESLTTINYLYLTGNSLTGPVPEWFFNSGKYIDLSYNNFTIPPQGCEKSTVNLFASSAKIINSEPAACLGISHCPRTFYKIHINCGGSEVTVGNELYEADSRTDGPSHFSTGGHGWAFSSTGVFMDDEPPINTYIWNNTSEAHGNGKAVIKTFTANVTDGTLEIRFFWAGKGTVSIPKKGDYGPLISAISVTPNFDTPKEPGTGSSISAGAVGGIAVAGIAAIVLFVGIIWWIRNQRQKHSMQNGPSSVNDEITYKAMRNHFQYVKVKKVTETETQSTQIDTTLTASSTSAADFHFKSVTAKKLCPENMECKGFGLLVLVAAVVLLASVPTHAKPAAACNLFRGRWIYDRNSRPLYNSSSCPFMQKEFDCQGNGRPDNLYLKYTWKPRSCSLPRFIGRTFLRFLKGKKILFVGDSLSLNQWQSLTCMLYALSPNKSNYRLQTSGSTTIFSLPDYGMSVTLSRNAFLVDVVEEDIGRVLKLDSISNGDSWIGYDILIFNTWHWWLHTGRKQAWDYIQQGGTLRKDMNRLVAFKEGLTTWSKWVESTIDPTKTRVFFQGISPTHYNGSGWHESGSATCGSQTEPIDGPKYPTGLPMEAKIVKQVVGKMTRVSLLDITTLSQLRKDGHPSIYGFGGERGNDCSHWCLGGVPDTWNRLLYAMLLVDREPDAELKIKS</sequence>
<keyword evidence="8" id="KW-0732">Signal</keyword>
<comment type="catalytic activity">
    <reaction evidence="17">
        <text>L-seryl-[protein] + ATP = O-phospho-L-seryl-[protein] + ADP + H(+)</text>
        <dbReference type="Rhea" id="RHEA:17989"/>
        <dbReference type="Rhea" id="RHEA-COMP:9863"/>
        <dbReference type="Rhea" id="RHEA-COMP:11604"/>
        <dbReference type="ChEBI" id="CHEBI:15378"/>
        <dbReference type="ChEBI" id="CHEBI:29999"/>
        <dbReference type="ChEBI" id="CHEBI:30616"/>
        <dbReference type="ChEBI" id="CHEBI:83421"/>
        <dbReference type="ChEBI" id="CHEBI:456216"/>
        <dbReference type="EC" id="2.7.11.1"/>
    </reaction>
</comment>
<evidence type="ECO:0000256" key="12">
    <source>
        <dbReference type="ARBA" id="ARBA00022989"/>
    </source>
</evidence>
<dbReference type="EMBL" id="JAXIOK010000005">
    <property type="protein sequence ID" value="KAK4771202.1"/>
    <property type="molecule type" value="Genomic_DNA"/>
</dbReference>
<evidence type="ECO:0000256" key="7">
    <source>
        <dbReference type="ARBA" id="ARBA00022692"/>
    </source>
</evidence>
<dbReference type="Gene3D" id="3.80.10.10">
    <property type="entry name" value="Ribonuclease Inhibitor"/>
    <property type="match status" value="2"/>
</dbReference>
<evidence type="ECO:0000256" key="17">
    <source>
        <dbReference type="ARBA" id="ARBA00048679"/>
    </source>
</evidence>
<dbReference type="Gene3D" id="2.60.120.430">
    <property type="entry name" value="Galactose-binding lectin"/>
    <property type="match status" value="1"/>
</dbReference>
<keyword evidence="5" id="KW-0597">Phosphoprotein</keyword>
<evidence type="ECO:0000256" key="15">
    <source>
        <dbReference type="ARBA" id="ARBA00023180"/>
    </source>
</evidence>
<keyword evidence="4" id="KW-0418">Kinase</keyword>
<keyword evidence="9" id="KW-0547">Nucleotide-binding</keyword>
<comment type="subcellular location">
    <subcellularLocation>
        <location evidence="1">Membrane</location>
        <topology evidence="1">Single-pass type I membrane protein</topology>
    </subcellularLocation>
</comment>
<evidence type="ECO:0000259" key="21">
    <source>
        <dbReference type="Pfam" id="PF14416"/>
    </source>
</evidence>
<dbReference type="GO" id="GO:0004674">
    <property type="term" value="F:protein serine/threonine kinase activity"/>
    <property type="evidence" value="ECO:0007669"/>
    <property type="project" value="UniProtKB-KW"/>
</dbReference>
<comment type="similarity">
    <text evidence="2">Belongs to the PC-esterase family. TBL subfamily.</text>
</comment>
<evidence type="ECO:0000256" key="16">
    <source>
        <dbReference type="ARBA" id="ARBA00047899"/>
    </source>
</evidence>
<dbReference type="InterPro" id="IPR025846">
    <property type="entry name" value="TBL_N"/>
</dbReference>
<evidence type="ECO:0000256" key="2">
    <source>
        <dbReference type="ARBA" id="ARBA00007727"/>
    </source>
</evidence>
<evidence type="ECO:0000256" key="1">
    <source>
        <dbReference type="ARBA" id="ARBA00004479"/>
    </source>
</evidence>
<dbReference type="Proteomes" id="UP001345219">
    <property type="component" value="Chromosome 24"/>
</dbReference>
<evidence type="ECO:0000256" key="14">
    <source>
        <dbReference type="ARBA" id="ARBA00023170"/>
    </source>
</evidence>
<keyword evidence="7 18" id="KW-0812">Transmembrane</keyword>
<dbReference type="InterPro" id="IPR051824">
    <property type="entry name" value="LRR_Rcpt-Like_S/T_Kinase"/>
</dbReference>
<proteinExistence type="inferred from homology"/>
<keyword evidence="6" id="KW-0808">Transferase</keyword>
<dbReference type="AlphaFoldDB" id="A0AAN7KY97"/>
<accession>A0AAN7KY97</accession>
<dbReference type="InterPro" id="IPR001611">
    <property type="entry name" value="Leu-rich_rpt"/>
</dbReference>
<name>A0AAN7KY97_9MYRT</name>
<dbReference type="GO" id="GO:0016020">
    <property type="term" value="C:membrane"/>
    <property type="evidence" value="ECO:0007669"/>
    <property type="project" value="UniProtKB-SubCell"/>
</dbReference>
<dbReference type="PANTHER" id="PTHR48006">
    <property type="entry name" value="LEUCINE-RICH REPEAT-CONTAINING PROTEIN DDB_G0281931-RELATED"/>
    <property type="match status" value="1"/>
</dbReference>
<feature type="domain" description="Trichome birefringence-like N-terminal" evidence="21">
    <location>
        <begin position="678"/>
        <end position="731"/>
    </location>
</feature>
<dbReference type="InterPro" id="IPR026057">
    <property type="entry name" value="TBL_C"/>
</dbReference>
<comment type="catalytic activity">
    <reaction evidence="16">
        <text>L-threonyl-[protein] + ATP = O-phospho-L-threonyl-[protein] + ADP + H(+)</text>
        <dbReference type="Rhea" id="RHEA:46608"/>
        <dbReference type="Rhea" id="RHEA-COMP:11060"/>
        <dbReference type="Rhea" id="RHEA-COMP:11605"/>
        <dbReference type="ChEBI" id="CHEBI:15378"/>
        <dbReference type="ChEBI" id="CHEBI:30013"/>
        <dbReference type="ChEBI" id="CHEBI:30616"/>
        <dbReference type="ChEBI" id="CHEBI:61977"/>
        <dbReference type="ChEBI" id="CHEBI:456216"/>
        <dbReference type="EC" id="2.7.11.1"/>
    </reaction>
</comment>
<keyword evidence="4" id="KW-0723">Serine/threonine-protein kinase</keyword>
<dbReference type="InterPro" id="IPR032675">
    <property type="entry name" value="LRR_dom_sf"/>
</dbReference>
<protein>
    <recommendedName>
        <fullName evidence="3">non-specific serine/threonine protein kinase</fullName>
        <ecNumber evidence="3">2.7.11.1</ecNumber>
    </recommendedName>
</protein>
<dbReference type="Pfam" id="PF13855">
    <property type="entry name" value="LRR_8"/>
    <property type="match status" value="1"/>
</dbReference>
<evidence type="ECO:0000256" key="8">
    <source>
        <dbReference type="ARBA" id="ARBA00022729"/>
    </source>
</evidence>
<evidence type="ECO:0000256" key="3">
    <source>
        <dbReference type="ARBA" id="ARBA00012513"/>
    </source>
</evidence>
<dbReference type="PANTHER" id="PTHR48006:SF81">
    <property type="entry name" value="PROTEIN KINASE DOMAIN-CONTAINING PROTEIN"/>
    <property type="match status" value="1"/>
</dbReference>
<keyword evidence="13 18" id="KW-0472">Membrane</keyword>
<reference evidence="22 23" key="1">
    <citation type="journal article" date="2023" name="Hortic Res">
        <title>Pangenome of water caltrop reveals structural variations and asymmetric subgenome divergence after allopolyploidization.</title>
        <authorList>
            <person name="Zhang X."/>
            <person name="Chen Y."/>
            <person name="Wang L."/>
            <person name="Yuan Y."/>
            <person name="Fang M."/>
            <person name="Shi L."/>
            <person name="Lu R."/>
            <person name="Comes H.P."/>
            <person name="Ma Y."/>
            <person name="Chen Y."/>
            <person name="Huang G."/>
            <person name="Zhou Y."/>
            <person name="Zheng Z."/>
            <person name="Qiu Y."/>
        </authorList>
    </citation>
    <scope>NUCLEOTIDE SEQUENCE [LARGE SCALE GENOMIC DNA]</scope>
    <source>
        <tissue evidence="22">Roots</tissue>
    </source>
</reference>
<comment type="caution">
    <text evidence="22">The sequence shown here is derived from an EMBL/GenBank/DDBJ whole genome shotgun (WGS) entry which is preliminary data.</text>
</comment>
<feature type="domain" description="Trichome birefringence-like C-terminal" evidence="20">
    <location>
        <begin position="732"/>
        <end position="998"/>
    </location>
</feature>
<evidence type="ECO:0000313" key="23">
    <source>
        <dbReference type="Proteomes" id="UP001345219"/>
    </source>
</evidence>
<feature type="transmembrane region" description="Helical" evidence="18">
    <location>
        <begin position="547"/>
        <end position="573"/>
    </location>
</feature>